<dbReference type="GO" id="GO:0005262">
    <property type="term" value="F:calcium channel activity"/>
    <property type="evidence" value="ECO:0007669"/>
    <property type="project" value="TreeGrafter"/>
</dbReference>
<organism evidence="4 5">
    <name type="scientific">Cronartium quercuum f. sp. fusiforme G11</name>
    <dbReference type="NCBI Taxonomy" id="708437"/>
    <lineage>
        <taxon>Eukaryota</taxon>
        <taxon>Fungi</taxon>
        <taxon>Dikarya</taxon>
        <taxon>Basidiomycota</taxon>
        <taxon>Pucciniomycotina</taxon>
        <taxon>Pucciniomycetes</taxon>
        <taxon>Pucciniales</taxon>
        <taxon>Coleosporiaceae</taxon>
        <taxon>Cronartium</taxon>
    </lineage>
</organism>
<gene>
    <name evidence="4" type="ORF">CROQUDRAFT_39862</name>
</gene>
<dbReference type="GO" id="GO:0005509">
    <property type="term" value="F:calcium ion binding"/>
    <property type="evidence" value="ECO:0007669"/>
    <property type="project" value="InterPro"/>
</dbReference>
<evidence type="ECO:0000256" key="2">
    <source>
        <dbReference type="SAM" id="Phobius"/>
    </source>
</evidence>
<protein>
    <recommendedName>
        <fullName evidence="3">EF-hand domain-containing protein</fullName>
    </recommendedName>
</protein>
<feature type="region of interest" description="Disordered" evidence="1">
    <location>
        <begin position="489"/>
        <end position="510"/>
    </location>
</feature>
<comment type="caution">
    <text evidence="4">The sequence shown here is derived from an EMBL/GenBank/DDBJ whole genome shotgun (WGS) entry which is preliminary data.</text>
</comment>
<keyword evidence="2" id="KW-0812">Transmembrane</keyword>
<dbReference type="GO" id="GO:0006874">
    <property type="term" value="P:intracellular calcium ion homeostasis"/>
    <property type="evidence" value="ECO:0007669"/>
    <property type="project" value="TreeGrafter"/>
</dbReference>
<dbReference type="EMBL" id="MU167228">
    <property type="protein sequence ID" value="KAG0149381.1"/>
    <property type="molecule type" value="Genomic_DNA"/>
</dbReference>
<evidence type="ECO:0000313" key="4">
    <source>
        <dbReference type="EMBL" id="KAG0149381.1"/>
    </source>
</evidence>
<reference evidence="4" key="1">
    <citation type="submission" date="2013-11" db="EMBL/GenBank/DDBJ databases">
        <title>Genome sequence of the fusiform rust pathogen reveals effectors for host alternation and coevolution with pine.</title>
        <authorList>
            <consortium name="DOE Joint Genome Institute"/>
            <person name="Smith K."/>
            <person name="Pendleton A."/>
            <person name="Kubisiak T."/>
            <person name="Anderson C."/>
            <person name="Salamov A."/>
            <person name="Aerts A."/>
            <person name="Riley R."/>
            <person name="Clum A."/>
            <person name="Lindquist E."/>
            <person name="Ence D."/>
            <person name="Campbell M."/>
            <person name="Kronenberg Z."/>
            <person name="Feau N."/>
            <person name="Dhillon B."/>
            <person name="Hamelin R."/>
            <person name="Burleigh J."/>
            <person name="Smith J."/>
            <person name="Yandell M."/>
            <person name="Nelson C."/>
            <person name="Grigoriev I."/>
            <person name="Davis J."/>
        </authorList>
    </citation>
    <scope>NUCLEOTIDE SEQUENCE</scope>
    <source>
        <strain evidence="4">G11</strain>
    </source>
</reference>
<dbReference type="OrthoDB" id="544685at2759"/>
<feature type="compositionally biased region" description="Polar residues" evidence="1">
    <location>
        <begin position="441"/>
        <end position="462"/>
    </location>
</feature>
<feature type="compositionally biased region" description="Low complexity" evidence="1">
    <location>
        <begin position="424"/>
        <end position="440"/>
    </location>
</feature>
<evidence type="ECO:0000259" key="3">
    <source>
        <dbReference type="PROSITE" id="PS50222"/>
    </source>
</evidence>
<dbReference type="GO" id="GO:0016020">
    <property type="term" value="C:membrane"/>
    <property type="evidence" value="ECO:0007669"/>
    <property type="project" value="InterPro"/>
</dbReference>
<feature type="transmembrane region" description="Helical" evidence="2">
    <location>
        <begin position="218"/>
        <end position="238"/>
    </location>
</feature>
<evidence type="ECO:0000313" key="5">
    <source>
        <dbReference type="Proteomes" id="UP000886653"/>
    </source>
</evidence>
<feature type="domain" description="EF-hand" evidence="3">
    <location>
        <begin position="175"/>
        <end position="210"/>
    </location>
</feature>
<dbReference type="InterPro" id="IPR002048">
    <property type="entry name" value="EF_hand_dom"/>
</dbReference>
<dbReference type="PANTHER" id="PTHR31323:SF15">
    <property type="entry name" value="MECHANOSENSITIVE ION CHANNEL PROTEIN MSY1"/>
    <property type="match status" value="1"/>
</dbReference>
<sequence>MDNETDGNDRVLHWIVQALFGMFLSSLMLVAEKLLIQIIASNFHRRSYEDRIAEQKQSIRTLVTLYMNSHDIGRSDTLDRDYMAGGKAADPAKFLRTALRGVKKVAKSTTTVFGTVASEIAGERILQPNSPSSMVLCALASANKTRQLARRLYYSFVPTHYRKVMVVSDIGKFFENEEKSREAFALFDKDENGDASLEEIELACFDSMRDLDSAVGRLDSIFMFFWYFVSLLTIIALLDVSFQTMLASAGTLTLGLSWLIGGTAQEILSSIVFLFIKHPYDIGDRVDVDKVTYIVKEMHLLYTIRRSGPISEPFSWEVDFNTPFEKIEKLRERMLAFLEVERRDFIPSVDISVEDFEGQAKMTLKSNIKYKSNWQNHSLKTLRRNKWICALKQIMADLEMWGPGGAGNPDPPPEPTLIRLLENSTPSSSTSGRKSGSGPSASATHTPVRSFQFGTNSPSRQDSWLDEVVDTAPPLLPPTSIAHTPINIGTQSHLPYHPTPDIEMQYQRRP</sequence>
<keyword evidence="2" id="KW-0472">Membrane</keyword>
<feature type="transmembrane region" description="Helical" evidence="2">
    <location>
        <begin position="12"/>
        <end position="36"/>
    </location>
</feature>
<dbReference type="PROSITE" id="PS50222">
    <property type="entry name" value="EF_HAND_2"/>
    <property type="match status" value="1"/>
</dbReference>
<keyword evidence="5" id="KW-1185">Reference proteome</keyword>
<evidence type="ECO:0000256" key="1">
    <source>
        <dbReference type="SAM" id="MobiDB-lite"/>
    </source>
</evidence>
<dbReference type="AlphaFoldDB" id="A0A9P6NLP5"/>
<feature type="transmembrane region" description="Helical" evidence="2">
    <location>
        <begin position="258"/>
        <end position="276"/>
    </location>
</feature>
<proteinExistence type="predicted"/>
<dbReference type="Proteomes" id="UP000886653">
    <property type="component" value="Unassembled WGS sequence"/>
</dbReference>
<keyword evidence="2" id="KW-1133">Transmembrane helix</keyword>
<dbReference type="PANTHER" id="PTHR31323">
    <property type="entry name" value="MECHANOSENSITIVE ION CHANNEL PROTEIN MSY2"/>
    <property type="match status" value="1"/>
</dbReference>
<dbReference type="InterPro" id="IPR006685">
    <property type="entry name" value="MscS_channel_2nd"/>
</dbReference>
<accession>A0A9P6NLP5</accession>
<name>A0A9P6NLP5_9BASI</name>
<feature type="region of interest" description="Disordered" evidence="1">
    <location>
        <begin position="402"/>
        <end position="462"/>
    </location>
</feature>
<dbReference type="Pfam" id="PF00924">
    <property type="entry name" value="MS_channel_2nd"/>
    <property type="match status" value="1"/>
</dbReference>